<dbReference type="EMBL" id="REGN01012462">
    <property type="protein sequence ID" value="RMZ95356.1"/>
    <property type="molecule type" value="Genomic_DNA"/>
</dbReference>
<evidence type="ECO:0000313" key="2">
    <source>
        <dbReference type="Proteomes" id="UP000276133"/>
    </source>
</evidence>
<name>A0A3M7P8D5_BRAPC</name>
<organism evidence="1 2">
    <name type="scientific">Brachionus plicatilis</name>
    <name type="common">Marine rotifer</name>
    <name type="synonym">Brachionus muelleri</name>
    <dbReference type="NCBI Taxonomy" id="10195"/>
    <lineage>
        <taxon>Eukaryota</taxon>
        <taxon>Metazoa</taxon>
        <taxon>Spiralia</taxon>
        <taxon>Gnathifera</taxon>
        <taxon>Rotifera</taxon>
        <taxon>Eurotatoria</taxon>
        <taxon>Monogononta</taxon>
        <taxon>Pseudotrocha</taxon>
        <taxon>Ploima</taxon>
        <taxon>Brachionidae</taxon>
        <taxon>Brachionus</taxon>
    </lineage>
</organism>
<accession>A0A3M7P8D5</accession>
<dbReference type="AlphaFoldDB" id="A0A3M7P8D5"/>
<proteinExistence type="predicted"/>
<evidence type="ECO:0000313" key="1">
    <source>
        <dbReference type="EMBL" id="RMZ95356.1"/>
    </source>
</evidence>
<reference evidence="1 2" key="1">
    <citation type="journal article" date="2018" name="Sci. Rep.">
        <title>Genomic signatures of local adaptation to the degree of environmental predictability in rotifers.</title>
        <authorList>
            <person name="Franch-Gras L."/>
            <person name="Hahn C."/>
            <person name="Garcia-Roger E.M."/>
            <person name="Carmona M.J."/>
            <person name="Serra M."/>
            <person name="Gomez A."/>
        </authorList>
    </citation>
    <scope>NUCLEOTIDE SEQUENCE [LARGE SCALE GENOMIC DNA]</scope>
    <source>
        <strain evidence="1">HYR1</strain>
    </source>
</reference>
<comment type="caution">
    <text evidence="1">The sequence shown here is derived from an EMBL/GenBank/DDBJ whole genome shotgun (WGS) entry which is preliminary data.</text>
</comment>
<protein>
    <submittedName>
        <fullName evidence="1">Uncharacterized protein</fullName>
    </submittedName>
</protein>
<gene>
    <name evidence="1" type="ORF">BpHYR1_011751</name>
</gene>
<sequence length="60" mass="6972">MKLGDIIDTSFIKVRIKTLKNVRANLELKKVESLVNERFFKIKFVDSESPCESLKLLSKM</sequence>
<dbReference type="Proteomes" id="UP000276133">
    <property type="component" value="Unassembled WGS sequence"/>
</dbReference>
<keyword evidence="2" id="KW-1185">Reference proteome</keyword>